<dbReference type="OrthoDB" id="7809088at2"/>
<evidence type="ECO:0000313" key="2">
    <source>
        <dbReference type="EMBL" id="SIS53764.1"/>
    </source>
</evidence>
<sequence length="273" mass="30882">MDSQWAELLRLPERPEKPRDVGLSVVIDNGVPAGWFRDAMESNGAWIDAVKFGWGTALVTPRLEEKLDVLNRLGIRYFFGGTLFEKFLIQGRIDDYEAMCRHYGCRDVEISNGTVPLANAEKARLIERFARQFRVWSEVGYKDVKQSLLLPPHRWIQFIREDFSSGASYVITEARESGTSGICRENGELRFGLIEEILEAHLDTNRLVFEAPNKALQTYFIEKLGPNVNLGNVAIADAIPLETLRRGLRSDTFLQFETGDGSLAEAEPVAWQS</sequence>
<comment type="similarity">
    <text evidence="1">Belongs to the phosphosulfolactate synthase family.</text>
</comment>
<dbReference type="InterPro" id="IPR013785">
    <property type="entry name" value="Aldolase_TIM"/>
</dbReference>
<evidence type="ECO:0000256" key="1">
    <source>
        <dbReference type="ARBA" id="ARBA00010424"/>
    </source>
</evidence>
<dbReference type="PANTHER" id="PTHR48413">
    <property type="match status" value="1"/>
</dbReference>
<dbReference type="InterPro" id="IPR003830">
    <property type="entry name" value="ComA_synth"/>
</dbReference>
<reference evidence="3" key="1">
    <citation type="submission" date="2017-01" db="EMBL/GenBank/DDBJ databases">
        <authorList>
            <person name="Varghese N."/>
            <person name="Submissions S."/>
        </authorList>
    </citation>
    <scope>NUCLEOTIDE SEQUENCE [LARGE SCALE GENOMIC DNA]</scope>
    <source>
        <strain evidence="3">DSM 16176</strain>
    </source>
</reference>
<gene>
    <name evidence="2" type="ORF">SAMN05421799_101222</name>
</gene>
<keyword evidence="3" id="KW-1185">Reference proteome</keyword>
<accession>A0A1N7JX34</accession>
<dbReference type="Pfam" id="PF02679">
    <property type="entry name" value="ComA"/>
    <property type="match status" value="1"/>
</dbReference>
<name>A0A1N7JX34_9BACL</name>
<proteinExistence type="inferred from homology"/>
<dbReference type="Gene3D" id="3.20.20.70">
    <property type="entry name" value="Aldolase class I"/>
    <property type="match status" value="1"/>
</dbReference>
<dbReference type="PANTHER" id="PTHR48413:SF1">
    <property type="entry name" value="PROTEIN HEAT-STRESS-ASSOCIATED 32"/>
    <property type="match status" value="1"/>
</dbReference>
<dbReference type="Proteomes" id="UP000186156">
    <property type="component" value="Unassembled WGS sequence"/>
</dbReference>
<protein>
    <submittedName>
        <fullName evidence="2">Phosphosulfolactate synthase</fullName>
    </submittedName>
</protein>
<dbReference type="InterPro" id="IPR036112">
    <property type="entry name" value="ComA_synth_sf"/>
</dbReference>
<evidence type="ECO:0000313" key="3">
    <source>
        <dbReference type="Proteomes" id="UP000186156"/>
    </source>
</evidence>
<dbReference type="SUPFAM" id="SSF102110">
    <property type="entry name" value="(2r)-phospho-3-sulfolactate synthase ComA"/>
    <property type="match status" value="1"/>
</dbReference>
<dbReference type="STRING" id="252246.SAMN05421799_101222"/>
<dbReference type="EMBL" id="FTOO01000001">
    <property type="protein sequence ID" value="SIS53764.1"/>
    <property type="molecule type" value="Genomic_DNA"/>
</dbReference>
<dbReference type="AlphaFoldDB" id="A0A1N7JX34"/>
<organism evidence="2 3">
    <name type="scientific">Alicyclobacillus vulcanalis</name>
    <dbReference type="NCBI Taxonomy" id="252246"/>
    <lineage>
        <taxon>Bacteria</taxon>
        <taxon>Bacillati</taxon>
        <taxon>Bacillota</taxon>
        <taxon>Bacilli</taxon>
        <taxon>Bacillales</taxon>
        <taxon>Alicyclobacillaceae</taxon>
        <taxon>Alicyclobacillus</taxon>
    </lineage>
</organism>
<dbReference type="RefSeq" id="WP_076344676.1">
    <property type="nucleotide sequence ID" value="NZ_FTOO01000001.1"/>
</dbReference>